<dbReference type="InterPro" id="IPR046960">
    <property type="entry name" value="PPR_At4g14850-like_plant"/>
</dbReference>
<feature type="repeat" description="PPR" evidence="2">
    <location>
        <begin position="552"/>
        <end position="586"/>
    </location>
</feature>
<feature type="repeat" description="PPR" evidence="2">
    <location>
        <begin position="252"/>
        <end position="286"/>
    </location>
</feature>
<evidence type="ECO:0000313" key="4">
    <source>
        <dbReference type="Proteomes" id="UP000594263"/>
    </source>
</evidence>
<dbReference type="GO" id="GO:0080156">
    <property type="term" value="P:mitochondrial mRNA modification"/>
    <property type="evidence" value="ECO:0007669"/>
    <property type="project" value="EnsemblPlants"/>
</dbReference>
<dbReference type="GO" id="GO:0005739">
    <property type="term" value="C:mitochondrion"/>
    <property type="evidence" value="ECO:0007669"/>
    <property type="project" value="EnsemblPlants"/>
</dbReference>
<dbReference type="Pfam" id="PF13041">
    <property type="entry name" value="PPR_2"/>
    <property type="match status" value="3"/>
</dbReference>
<dbReference type="InterPro" id="IPR046848">
    <property type="entry name" value="E_motif"/>
</dbReference>
<feature type="repeat" description="PPR" evidence="2">
    <location>
        <begin position="51"/>
        <end position="85"/>
    </location>
</feature>
<evidence type="ECO:0000256" key="2">
    <source>
        <dbReference type="PROSITE-ProRule" id="PRU00708"/>
    </source>
</evidence>
<evidence type="ECO:0008006" key="5">
    <source>
        <dbReference type="Google" id="ProtNLM"/>
    </source>
</evidence>
<name>A0A7N0TWW9_KALFE</name>
<keyword evidence="4" id="KW-1185">Reference proteome</keyword>
<dbReference type="Gramene" id="Kaladp0048s0060.1.v1.1">
    <property type="protein sequence ID" value="Kaladp0048s0060.1.v1.1"/>
    <property type="gene ID" value="Kaladp0048s0060.v1.1"/>
</dbReference>
<dbReference type="EnsemblPlants" id="Kaladp0048s0060.1.v1.1">
    <property type="protein sequence ID" value="Kaladp0048s0060.1.v1.1"/>
    <property type="gene ID" value="Kaladp0048s0060.v1.1"/>
</dbReference>
<dbReference type="PANTHER" id="PTHR47926">
    <property type="entry name" value="PENTATRICOPEPTIDE REPEAT-CONTAINING PROTEIN"/>
    <property type="match status" value="1"/>
</dbReference>
<sequence>MAGFREDAEFGFRPRPVYLWKRSFSLCSFARCDSRFDDALRLFYDVPCDSNVVCWNAVISGAVRNGENEMALSIFSEMCSENLAPNSFTCSSILAACAAAEKLEVGKMVQGCAIKRGVSDTFVGTALIDLYAKGGEMGEAVKAFFCLPTHNVVSWTAVVSGFVRAGDSVSALNFFKKMRKAEEVNKYTLTSIISACATPVLFKVAMQVHSLVIKGGFYMESAVATALVNMYSKIGADDFTEKLFWETGDIAGLGSWANLISAFTLSGNSQRAIALLQKMSRQGEKPDEFCISSVLSVAESLHLGSQLHCYTLKTGLCMDVAVGSSLFTMYSKCGSFEDSITVFETMECRDVVALASMIAGFVEHGCADEALVLFRDISSESLRLDGVILSSVLTACSALQLMKKGKEAHGHAIRAGLDADVQVASALVTMYSKCGSLKPAKKVFDALQQKDSAACSSLVSGYANGLRIDEALLLFREIRMSGLAVDSFTVSSILGAAALSDRPTVGTQAHALAVKLGLDSESSVGSSLITLYSTRGTVSLCRRVFDKILRPDVIAWTSMIQSYAQHGNGAEALRIFDRMKEAGTDPDAVTFVSVLSVCSRSGLVEEGFRQLNSMVRDYGIRPGSRHYACLVDALGRAGRLEEAEEFMRNLPVEPDAVLWGTLLASCKLHGDVELGKMASEKVVELEPSHDGAHISLSNIYADLGEWDRVEELRGRMRQIGARKLVAWSSM</sequence>
<dbReference type="AlphaFoldDB" id="A0A7N0TWW9"/>
<dbReference type="PANTHER" id="PTHR47926:SF347">
    <property type="entry name" value="PENTATRICOPEPTIDE REPEAT-CONTAINING PROTEIN"/>
    <property type="match status" value="1"/>
</dbReference>
<protein>
    <recommendedName>
        <fullName evidence="5">Pentatricopeptide repeat-containing protein</fullName>
    </recommendedName>
</protein>
<dbReference type="FunFam" id="1.25.40.10:FF:000073">
    <property type="entry name" value="Pentatricopeptide repeat-containing protein chloroplastic"/>
    <property type="match status" value="1"/>
</dbReference>
<feature type="repeat" description="PPR" evidence="2">
    <location>
        <begin position="151"/>
        <end position="181"/>
    </location>
</feature>
<dbReference type="GO" id="GO:0009507">
    <property type="term" value="C:chloroplast"/>
    <property type="evidence" value="ECO:0007669"/>
    <property type="project" value="EnsemblPlants"/>
</dbReference>
<dbReference type="SUPFAM" id="SSF48452">
    <property type="entry name" value="TPR-like"/>
    <property type="match status" value="1"/>
</dbReference>
<proteinExistence type="predicted"/>
<dbReference type="Gene3D" id="1.25.40.10">
    <property type="entry name" value="Tetratricopeptide repeat domain"/>
    <property type="match status" value="6"/>
</dbReference>
<evidence type="ECO:0000313" key="3">
    <source>
        <dbReference type="EnsemblPlants" id="Kaladp0048s0060.1.v1.1"/>
    </source>
</evidence>
<feature type="repeat" description="PPR" evidence="2">
    <location>
        <begin position="350"/>
        <end position="384"/>
    </location>
</feature>
<feature type="repeat" description="PPR" evidence="2">
    <location>
        <begin position="451"/>
        <end position="485"/>
    </location>
</feature>
<dbReference type="Pfam" id="PF01535">
    <property type="entry name" value="PPR"/>
    <property type="match status" value="6"/>
</dbReference>
<reference evidence="3" key="1">
    <citation type="submission" date="2021-01" db="UniProtKB">
        <authorList>
            <consortium name="EnsemblPlants"/>
        </authorList>
    </citation>
    <scope>IDENTIFICATION</scope>
</reference>
<evidence type="ECO:0000256" key="1">
    <source>
        <dbReference type="ARBA" id="ARBA00022737"/>
    </source>
</evidence>
<dbReference type="NCBIfam" id="TIGR00756">
    <property type="entry name" value="PPR"/>
    <property type="match status" value="4"/>
</dbReference>
<dbReference type="Pfam" id="PF20431">
    <property type="entry name" value="E_motif"/>
    <property type="match status" value="1"/>
</dbReference>
<dbReference type="GO" id="GO:0003729">
    <property type="term" value="F:mRNA binding"/>
    <property type="evidence" value="ECO:0007669"/>
    <property type="project" value="UniProtKB-ARBA"/>
</dbReference>
<dbReference type="PROSITE" id="PS51375">
    <property type="entry name" value="PPR"/>
    <property type="match status" value="7"/>
</dbReference>
<feature type="repeat" description="PPR" evidence="2">
    <location>
        <begin position="587"/>
        <end position="622"/>
    </location>
</feature>
<organism evidence="3 4">
    <name type="scientific">Kalanchoe fedtschenkoi</name>
    <name type="common">Lavender scallops</name>
    <name type="synonym">South American air plant</name>
    <dbReference type="NCBI Taxonomy" id="63787"/>
    <lineage>
        <taxon>Eukaryota</taxon>
        <taxon>Viridiplantae</taxon>
        <taxon>Streptophyta</taxon>
        <taxon>Embryophyta</taxon>
        <taxon>Tracheophyta</taxon>
        <taxon>Spermatophyta</taxon>
        <taxon>Magnoliopsida</taxon>
        <taxon>eudicotyledons</taxon>
        <taxon>Gunneridae</taxon>
        <taxon>Pentapetalae</taxon>
        <taxon>Saxifragales</taxon>
        <taxon>Crassulaceae</taxon>
        <taxon>Kalanchoe</taxon>
    </lineage>
</organism>
<dbReference type="InterPro" id="IPR011990">
    <property type="entry name" value="TPR-like_helical_dom_sf"/>
</dbReference>
<dbReference type="Proteomes" id="UP000594263">
    <property type="component" value="Unplaced"/>
</dbReference>
<dbReference type="FunFam" id="1.25.40.10:FF:000090">
    <property type="entry name" value="Pentatricopeptide repeat-containing protein, chloroplastic"/>
    <property type="match status" value="1"/>
</dbReference>
<keyword evidence="1" id="KW-0677">Repeat</keyword>
<accession>A0A7N0TWW9</accession>
<dbReference type="InterPro" id="IPR002885">
    <property type="entry name" value="PPR_rpt"/>
</dbReference>
<dbReference type="OMA" id="AWTTIID"/>